<comment type="subcellular location">
    <subcellularLocation>
        <location evidence="1">Membrane</location>
        <topology evidence="1">Multi-pass membrane protein</topology>
    </subcellularLocation>
</comment>
<proteinExistence type="inferred from homology"/>
<feature type="transmembrane region" description="Helical" evidence="7">
    <location>
        <begin position="271"/>
        <end position="292"/>
    </location>
</feature>
<dbReference type="InterPro" id="IPR017475">
    <property type="entry name" value="EPS_sugar_tfrase"/>
</dbReference>
<dbReference type="AlphaFoldDB" id="A0A6N9TQ67"/>
<dbReference type="InterPro" id="IPR003362">
    <property type="entry name" value="Bact_transf"/>
</dbReference>
<comment type="similarity">
    <text evidence="2">Belongs to the bacterial sugar transferase family.</text>
</comment>
<keyword evidence="3 9" id="KW-0808">Transferase</keyword>
<protein>
    <submittedName>
        <fullName evidence="9">Sugar transferase</fullName>
    </submittedName>
</protein>
<evidence type="ECO:0000256" key="5">
    <source>
        <dbReference type="ARBA" id="ARBA00022989"/>
    </source>
</evidence>
<evidence type="ECO:0000256" key="3">
    <source>
        <dbReference type="ARBA" id="ARBA00022679"/>
    </source>
</evidence>
<evidence type="ECO:0000256" key="4">
    <source>
        <dbReference type="ARBA" id="ARBA00022692"/>
    </source>
</evidence>
<organism evidence="9 10">
    <name type="scientific">Dissulfurirhabdus thermomarina</name>
    <dbReference type="NCBI Taxonomy" id="1765737"/>
    <lineage>
        <taxon>Bacteria</taxon>
        <taxon>Deltaproteobacteria</taxon>
        <taxon>Dissulfurirhabdaceae</taxon>
        <taxon>Dissulfurirhabdus</taxon>
    </lineage>
</organism>
<evidence type="ECO:0000256" key="1">
    <source>
        <dbReference type="ARBA" id="ARBA00004141"/>
    </source>
</evidence>
<dbReference type="EMBL" id="JAAGRR010000167">
    <property type="protein sequence ID" value="NDY43415.1"/>
    <property type="molecule type" value="Genomic_DNA"/>
</dbReference>
<feature type="transmembrane region" description="Helical" evidence="7">
    <location>
        <begin position="107"/>
        <end position="126"/>
    </location>
</feature>
<dbReference type="GO" id="GO:0016780">
    <property type="term" value="F:phosphotransferase activity, for other substituted phosphate groups"/>
    <property type="evidence" value="ECO:0007669"/>
    <property type="project" value="TreeGrafter"/>
</dbReference>
<keyword evidence="4 7" id="KW-0812">Transmembrane</keyword>
<comment type="caution">
    <text evidence="9">The sequence shown here is derived from an EMBL/GenBank/DDBJ whole genome shotgun (WGS) entry which is preliminary data.</text>
</comment>
<keyword evidence="6 7" id="KW-0472">Membrane</keyword>
<evidence type="ECO:0000256" key="6">
    <source>
        <dbReference type="ARBA" id="ARBA00023136"/>
    </source>
</evidence>
<evidence type="ECO:0000256" key="2">
    <source>
        <dbReference type="ARBA" id="ARBA00006464"/>
    </source>
</evidence>
<sequence>MLREYSRILVFLAAALDGLVIAAAFAAACLLQGRLLGRTLDPRYFWYVVPFSALFLFLLHRYGLYGSQRYDPAWTTVRRVLSAAAWAAVLSGAALYLAHAGGFSRSFFGLFLLLAAGALVAEKILIRWIQGAFRRRGRNLRHVLVAGRGERFRRLLDWIAARPQLGIRVVEAVDWAEGDVLERVRRLFRRRVVDEVFVALDRGTPPGPREVRAFLRLCEEFGKVTRVLTAVHEETGYARMAPCRLGEWPALCLYSLPLDPDLLLLKRWLDVTGALVGLAATAVLFPAIALAIKLDSPGPVLFRQVRVGRNGRRFRILKFRTMIADAERRKAELLDRNHHDGPIFKVPDDPRVTRVGRFLRRTSLDELPQFWNVLKGEMSLVGTRPPTPEEVVQYAAWHYRRISIRPGITGLWQVCGRNRIRDFDRIVRLDLYYISNWSFWLDVRLILRTLRVLFVPGRNGGC</sequence>
<evidence type="ECO:0000256" key="7">
    <source>
        <dbReference type="SAM" id="Phobius"/>
    </source>
</evidence>
<feature type="transmembrane region" description="Helical" evidence="7">
    <location>
        <begin position="80"/>
        <end position="101"/>
    </location>
</feature>
<dbReference type="Pfam" id="PF13727">
    <property type="entry name" value="CoA_binding_3"/>
    <property type="match status" value="1"/>
</dbReference>
<dbReference type="NCBIfam" id="TIGR03025">
    <property type="entry name" value="EPS_sugtrans"/>
    <property type="match status" value="1"/>
</dbReference>
<reference evidence="9 10" key="1">
    <citation type="submission" date="2020-02" db="EMBL/GenBank/DDBJ databases">
        <title>Comparative genomics of sulfur disproportionating microorganisms.</title>
        <authorList>
            <person name="Ward L.M."/>
            <person name="Bertran E."/>
            <person name="Johnston D.T."/>
        </authorList>
    </citation>
    <scope>NUCLEOTIDE SEQUENCE [LARGE SCALE GENOMIC DNA]</scope>
    <source>
        <strain evidence="9 10">DSM 100025</strain>
    </source>
</reference>
<feature type="domain" description="Bacterial sugar transferase" evidence="8">
    <location>
        <begin position="266"/>
        <end position="454"/>
    </location>
</feature>
<evidence type="ECO:0000313" key="9">
    <source>
        <dbReference type="EMBL" id="NDY43415.1"/>
    </source>
</evidence>
<keyword evidence="5 7" id="KW-1133">Transmembrane helix</keyword>
<dbReference type="PANTHER" id="PTHR30576">
    <property type="entry name" value="COLANIC BIOSYNTHESIS UDP-GLUCOSE LIPID CARRIER TRANSFERASE"/>
    <property type="match status" value="1"/>
</dbReference>
<dbReference type="Pfam" id="PF02397">
    <property type="entry name" value="Bac_transf"/>
    <property type="match status" value="1"/>
</dbReference>
<dbReference type="RefSeq" id="WP_163299589.1">
    <property type="nucleotide sequence ID" value="NZ_JAAGRR010000167.1"/>
</dbReference>
<feature type="transmembrane region" description="Helical" evidence="7">
    <location>
        <begin position="44"/>
        <end position="60"/>
    </location>
</feature>
<evidence type="ECO:0000259" key="8">
    <source>
        <dbReference type="Pfam" id="PF02397"/>
    </source>
</evidence>
<accession>A0A6N9TQ67</accession>
<dbReference type="Proteomes" id="UP000469346">
    <property type="component" value="Unassembled WGS sequence"/>
</dbReference>
<evidence type="ECO:0000313" key="10">
    <source>
        <dbReference type="Proteomes" id="UP000469346"/>
    </source>
</evidence>
<name>A0A6N9TQ67_DISTH</name>
<dbReference type="GO" id="GO:0016020">
    <property type="term" value="C:membrane"/>
    <property type="evidence" value="ECO:0007669"/>
    <property type="project" value="UniProtKB-SubCell"/>
</dbReference>
<keyword evidence="10" id="KW-1185">Reference proteome</keyword>
<dbReference type="PROSITE" id="PS51257">
    <property type="entry name" value="PROKAR_LIPOPROTEIN"/>
    <property type="match status" value="1"/>
</dbReference>
<gene>
    <name evidence="9" type="ORF">G3N55_11255</name>
</gene>
<dbReference type="PANTHER" id="PTHR30576:SF10">
    <property type="entry name" value="SLL5057 PROTEIN"/>
    <property type="match status" value="1"/>
</dbReference>